<evidence type="ECO:0000256" key="8">
    <source>
        <dbReference type="ARBA" id="ARBA00023140"/>
    </source>
</evidence>
<proteinExistence type="inferred from homology"/>
<dbReference type="InterPro" id="IPR015943">
    <property type="entry name" value="WD40/YVTN_repeat-like_dom_sf"/>
</dbReference>
<comment type="caution">
    <text evidence="13">The sequence shown here is derived from an EMBL/GenBank/DDBJ whole genome shotgun (WGS) entry which is preliminary data.</text>
</comment>
<comment type="similarity">
    <text evidence="9">Belongs to the WD repeat peroxin-7 family.</text>
</comment>
<keyword evidence="6" id="KW-0677">Repeat</keyword>
<sequence length="342" mass="37369">MSVVRTLRVPGRHGYAAEFSPYLPGRLACAAAQNYGIAGCGTLLVLDQTESGLQIFRSFDWNDGLFDVTWSENNEHVLVTCSGDGSLQLWDTAKATGPLQVYREHTQEVYSVDWSQTRGEQLVVSGSWDHTVKVWDPTVQNSLYTFTGHESVIYSTIWSPHIPGCFASTSGDQTLRIWDVKMAGVRIVIPAHHTEILSCDWCKYNENLVVTGAVDCSLRGWDLRNVRQPVFELLGHKYAIRKVKARQCSAPTPTSVAQARQCSTPTPTSVAQARQCSTPTPTCVAQARQCSAPTPTSVAQARQCSTVTSMAQARQCSTPTPTSVAQARQCSTPTPTSVAQAR</sequence>
<comment type="subcellular location">
    <subcellularLocation>
        <location evidence="2">Cytoplasm</location>
        <location evidence="2">Cytosol</location>
    </subcellularLocation>
    <subcellularLocation>
        <location evidence="1">Peroxisome matrix</location>
    </subcellularLocation>
</comment>
<feature type="repeat" description="WD" evidence="11">
    <location>
        <begin position="102"/>
        <end position="145"/>
    </location>
</feature>
<evidence type="ECO:0000256" key="3">
    <source>
        <dbReference type="ARBA" id="ARBA00022448"/>
    </source>
</evidence>
<evidence type="ECO:0000256" key="4">
    <source>
        <dbReference type="ARBA" id="ARBA00022490"/>
    </source>
</evidence>
<evidence type="ECO:0000256" key="12">
    <source>
        <dbReference type="SAM" id="MobiDB-lite"/>
    </source>
</evidence>
<evidence type="ECO:0000256" key="10">
    <source>
        <dbReference type="ARBA" id="ARBA00032565"/>
    </source>
</evidence>
<dbReference type="Gene3D" id="2.130.10.10">
    <property type="entry name" value="YVTN repeat-like/Quinoprotein amine dehydrogenase"/>
    <property type="match status" value="1"/>
</dbReference>
<keyword evidence="13" id="KW-0675">Receptor</keyword>
<feature type="repeat" description="WD" evidence="11">
    <location>
        <begin position="146"/>
        <end position="181"/>
    </location>
</feature>
<evidence type="ECO:0000256" key="9">
    <source>
        <dbReference type="ARBA" id="ARBA00024017"/>
    </source>
</evidence>
<evidence type="ECO:0000256" key="5">
    <source>
        <dbReference type="ARBA" id="ARBA00022574"/>
    </source>
</evidence>
<gene>
    <name evidence="13" type="ORF">LTLLF_130650</name>
</gene>
<dbReference type="SMART" id="SM00320">
    <property type="entry name" value="WD40"/>
    <property type="match status" value="4"/>
</dbReference>
<keyword evidence="7" id="KW-0653">Protein transport</keyword>
<dbReference type="InterPro" id="IPR019775">
    <property type="entry name" value="WD40_repeat_CS"/>
</dbReference>
<dbReference type="Proteomes" id="UP000710432">
    <property type="component" value="Unassembled WGS sequence"/>
</dbReference>
<keyword evidence="8" id="KW-0576">Peroxisome</keyword>
<evidence type="ECO:0000256" key="6">
    <source>
        <dbReference type="ARBA" id="ARBA00022737"/>
    </source>
</evidence>
<dbReference type="InterPro" id="IPR020472">
    <property type="entry name" value="WD40_PAC1"/>
</dbReference>
<dbReference type="Pfam" id="PF00400">
    <property type="entry name" value="WD40"/>
    <property type="match status" value="4"/>
</dbReference>
<evidence type="ECO:0000313" key="14">
    <source>
        <dbReference type="Proteomes" id="UP000710432"/>
    </source>
</evidence>
<dbReference type="GO" id="GO:0005053">
    <property type="term" value="F:peroxisome matrix targeting signal-2 binding"/>
    <property type="evidence" value="ECO:0007669"/>
    <property type="project" value="InterPro"/>
</dbReference>
<dbReference type="InterPro" id="IPR036322">
    <property type="entry name" value="WD40_repeat_dom_sf"/>
</dbReference>
<keyword evidence="3" id="KW-0813">Transport</keyword>
<feature type="region of interest" description="Disordered" evidence="12">
    <location>
        <begin position="319"/>
        <end position="342"/>
    </location>
</feature>
<dbReference type="PROSITE" id="PS50082">
    <property type="entry name" value="WD_REPEATS_2"/>
    <property type="match status" value="2"/>
</dbReference>
<evidence type="ECO:0000313" key="13">
    <source>
        <dbReference type="EMBL" id="KAH0515035.1"/>
    </source>
</evidence>
<evidence type="ECO:0000256" key="7">
    <source>
        <dbReference type="ARBA" id="ARBA00022927"/>
    </source>
</evidence>
<dbReference type="PANTHER" id="PTHR46027:SF1">
    <property type="entry name" value="PEROXISOMAL TARGETING SIGNAL 2 RECEPTOR"/>
    <property type="match status" value="1"/>
</dbReference>
<dbReference type="GO" id="GO:0016558">
    <property type="term" value="P:protein import into peroxisome matrix"/>
    <property type="evidence" value="ECO:0007669"/>
    <property type="project" value="InterPro"/>
</dbReference>
<dbReference type="InterPro" id="IPR044536">
    <property type="entry name" value="PEX7"/>
</dbReference>
<dbReference type="EMBL" id="JAATJU010021000">
    <property type="protein sequence ID" value="KAH0515035.1"/>
    <property type="molecule type" value="Genomic_DNA"/>
</dbReference>
<organism evidence="13 14">
    <name type="scientific">Microtus ochrogaster</name>
    <name type="common">Prairie vole</name>
    <dbReference type="NCBI Taxonomy" id="79684"/>
    <lineage>
        <taxon>Eukaryota</taxon>
        <taxon>Metazoa</taxon>
        <taxon>Chordata</taxon>
        <taxon>Craniata</taxon>
        <taxon>Vertebrata</taxon>
        <taxon>Euteleostomi</taxon>
        <taxon>Mammalia</taxon>
        <taxon>Eutheria</taxon>
        <taxon>Euarchontoglires</taxon>
        <taxon>Glires</taxon>
        <taxon>Rodentia</taxon>
        <taxon>Myomorpha</taxon>
        <taxon>Muroidea</taxon>
        <taxon>Cricetidae</taxon>
        <taxon>Arvicolinae</taxon>
        <taxon>Microtus</taxon>
    </lineage>
</organism>
<dbReference type="InterPro" id="IPR001680">
    <property type="entry name" value="WD40_rpt"/>
</dbReference>
<dbReference type="PROSITE" id="PS00678">
    <property type="entry name" value="WD_REPEATS_1"/>
    <property type="match status" value="1"/>
</dbReference>
<evidence type="ECO:0000256" key="1">
    <source>
        <dbReference type="ARBA" id="ARBA00004253"/>
    </source>
</evidence>
<dbReference type="GO" id="GO:0005782">
    <property type="term" value="C:peroxisomal matrix"/>
    <property type="evidence" value="ECO:0007669"/>
    <property type="project" value="UniProtKB-SubCell"/>
</dbReference>
<name>A0A8J6KVM0_MICOH</name>
<dbReference type="SUPFAM" id="SSF50978">
    <property type="entry name" value="WD40 repeat-like"/>
    <property type="match status" value="1"/>
</dbReference>
<keyword evidence="4" id="KW-0963">Cytoplasm</keyword>
<protein>
    <recommendedName>
        <fullName evidence="10">Peroxin-7</fullName>
    </recommendedName>
</protein>
<evidence type="ECO:0000256" key="11">
    <source>
        <dbReference type="PROSITE-ProRule" id="PRU00221"/>
    </source>
</evidence>
<accession>A0A8J6KVM0</accession>
<dbReference type="PROSITE" id="PS50294">
    <property type="entry name" value="WD_REPEATS_REGION"/>
    <property type="match status" value="2"/>
</dbReference>
<dbReference type="PRINTS" id="PR00320">
    <property type="entry name" value="GPROTEINBRPT"/>
</dbReference>
<dbReference type="PANTHER" id="PTHR46027">
    <property type="entry name" value="PEROXISOMAL TARGETING SIGNAL 2 RECEPTOR"/>
    <property type="match status" value="1"/>
</dbReference>
<keyword evidence="5 11" id="KW-0853">WD repeat</keyword>
<reference evidence="13" key="1">
    <citation type="submission" date="2020-03" db="EMBL/GenBank/DDBJ databases">
        <title>Studies in the Genomics of Life Span.</title>
        <authorList>
            <person name="Glass D."/>
        </authorList>
    </citation>
    <scope>NUCLEOTIDE SEQUENCE</scope>
    <source>
        <strain evidence="13">LTLLF</strain>
        <tissue evidence="13">Muscle</tissue>
    </source>
</reference>
<dbReference type="GO" id="GO:0005829">
    <property type="term" value="C:cytosol"/>
    <property type="evidence" value="ECO:0007669"/>
    <property type="project" value="UniProtKB-SubCell"/>
</dbReference>
<evidence type="ECO:0000256" key="2">
    <source>
        <dbReference type="ARBA" id="ARBA00004514"/>
    </source>
</evidence>
<dbReference type="AlphaFoldDB" id="A0A8J6KVM0"/>